<dbReference type="PANTHER" id="PTHR47506">
    <property type="entry name" value="TRANSCRIPTIONAL REGULATORY PROTEIN"/>
    <property type="match status" value="1"/>
</dbReference>
<reference evidence="6 7" key="1">
    <citation type="submission" date="2019-01" db="EMBL/GenBank/DDBJ databases">
        <title>Sinorhodobacter populi sp. nov. isolated from the symptomatic bark tissue of Populus euramericana canker.</title>
        <authorList>
            <person name="Xu G."/>
        </authorList>
    </citation>
    <scope>NUCLEOTIDE SEQUENCE [LARGE SCALE GENOMIC DNA]</scope>
    <source>
        <strain evidence="6 7">SK2B-1</strain>
    </source>
</reference>
<dbReference type="PROSITE" id="PS50977">
    <property type="entry name" value="HTH_TETR_2"/>
    <property type="match status" value="1"/>
</dbReference>
<dbReference type="Gene3D" id="1.10.357.10">
    <property type="entry name" value="Tetracycline Repressor, domain 2"/>
    <property type="match status" value="1"/>
</dbReference>
<evidence type="ECO:0000256" key="4">
    <source>
        <dbReference type="PROSITE-ProRule" id="PRU00335"/>
    </source>
</evidence>
<protein>
    <submittedName>
        <fullName evidence="6">TetR/AcrR family transcriptional regulator</fullName>
    </submittedName>
</protein>
<dbReference type="GO" id="GO:0003677">
    <property type="term" value="F:DNA binding"/>
    <property type="evidence" value="ECO:0007669"/>
    <property type="project" value="UniProtKB-UniRule"/>
</dbReference>
<dbReference type="AlphaFoldDB" id="A0A443JRJ7"/>
<keyword evidence="3" id="KW-0804">Transcription</keyword>
<proteinExistence type="predicted"/>
<dbReference type="Pfam" id="PF16925">
    <property type="entry name" value="TetR_C_13"/>
    <property type="match status" value="1"/>
</dbReference>
<dbReference type="SUPFAM" id="SSF48498">
    <property type="entry name" value="Tetracyclin repressor-like, C-terminal domain"/>
    <property type="match status" value="1"/>
</dbReference>
<evidence type="ECO:0000313" key="7">
    <source>
        <dbReference type="Proteomes" id="UP000284476"/>
    </source>
</evidence>
<organism evidence="6 7">
    <name type="scientific">Paenirhodobacter populi</name>
    <dbReference type="NCBI Taxonomy" id="2306993"/>
    <lineage>
        <taxon>Bacteria</taxon>
        <taxon>Pseudomonadati</taxon>
        <taxon>Pseudomonadota</taxon>
        <taxon>Alphaproteobacteria</taxon>
        <taxon>Rhodobacterales</taxon>
        <taxon>Rhodobacter group</taxon>
        <taxon>Paenirhodobacter</taxon>
    </lineage>
</organism>
<dbReference type="SUPFAM" id="SSF46689">
    <property type="entry name" value="Homeodomain-like"/>
    <property type="match status" value="1"/>
</dbReference>
<dbReference type="InterPro" id="IPR011075">
    <property type="entry name" value="TetR_C"/>
</dbReference>
<name>A0A443JRJ7_9RHOB</name>
<feature type="domain" description="HTH tetR-type" evidence="5">
    <location>
        <begin position="4"/>
        <end position="64"/>
    </location>
</feature>
<keyword evidence="2 4" id="KW-0238">DNA-binding</keyword>
<dbReference type="EMBL" id="SAUZ01000004">
    <property type="protein sequence ID" value="RWR23128.1"/>
    <property type="molecule type" value="Genomic_DNA"/>
</dbReference>
<dbReference type="Pfam" id="PF00440">
    <property type="entry name" value="TetR_N"/>
    <property type="match status" value="1"/>
</dbReference>
<comment type="caution">
    <text evidence="6">The sequence shown here is derived from an EMBL/GenBank/DDBJ whole genome shotgun (WGS) entry which is preliminary data.</text>
</comment>
<evidence type="ECO:0000256" key="2">
    <source>
        <dbReference type="ARBA" id="ARBA00023125"/>
    </source>
</evidence>
<evidence type="ECO:0000313" key="6">
    <source>
        <dbReference type="EMBL" id="RWR23128.1"/>
    </source>
</evidence>
<dbReference type="InterPro" id="IPR009057">
    <property type="entry name" value="Homeodomain-like_sf"/>
</dbReference>
<evidence type="ECO:0000256" key="1">
    <source>
        <dbReference type="ARBA" id="ARBA00023015"/>
    </source>
</evidence>
<dbReference type="RefSeq" id="WP_128208112.1">
    <property type="nucleotide sequence ID" value="NZ_JBHRSO010000013.1"/>
</dbReference>
<accession>A0A443JRJ7</accession>
<keyword evidence="1" id="KW-0805">Transcription regulation</keyword>
<evidence type="ECO:0000256" key="3">
    <source>
        <dbReference type="ARBA" id="ARBA00023163"/>
    </source>
</evidence>
<dbReference type="PRINTS" id="PR00455">
    <property type="entry name" value="HTHTETR"/>
</dbReference>
<feature type="DNA-binding region" description="H-T-H motif" evidence="4">
    <location>
        <begin position="27"/>
        <end position="46"/>
    </location>
</feature>
<dbReference type="Proteomes" id="UP000284476">
    <property type="component" value="Unassembled WGS sequence"/>
</dbReference>
<dbReference type="PANTHER" id="PTHR47506:SF1">
    <property type="entry name" value="HTH-TYPE TRANSCRIPTIONAL REGULATOR YJDC"/>
    <property type="match status" value="1"/>
</dbReference>
<dbReference type="InterPro" id="IPR001647">
    <property type="entry name" value="HTH_TetR"/>
</dbReference>
<gene>
    <name evidence="6" type="ORF">D2T30_05770</name>
</gene>
<dbReference type="InterPro" id="IPR036271">
    <property type="entry name" value="Tet_transcr_reg_TetR-rel_C_sf"/>
</dbReference>
<evidence type="ECO:0000259" key="5">
    <source>
        <dbReference type="PROSITE" id="PS50977"/>
    </source>
</evidence>
<sequence length="190" mass="21134">MPRPDKRQHLVDTAYACFKREGFHAIGIDRIISEADVARMTLYRNFPSKDDLILEVLDQRAERFDAQLDRLAEAPGPARIKLAAIFDWYEIWVKRKNFHGCIFAHAIAEYGDAENPVHQRAVAQKMHHQQMMAAILRTEVAENRADFLASALLMLIEGAVLMAHAGQGAAAMITARAAAMALLAAEGITP</sequence>
<reference evidence="6 7" key="2">
    <citation type="submission" date="2019-01" db="EMBL/GenBank/DDBJ databases">
        <authorList>
            <person name="Li Y."/>
        </authorList>
    </citation>
    <scope>NUCLEOTIDE SEQUENCE [LARGE SCALE GENOMIC DNA]</scope>
    <source>
        <strain evidence="6 7">SK2B-1</strain>
    </source>
</reference>